<evidence type="ECO:0000313" key="2">
    <source>
        <dbReference type="Proteomes" id="UP000050761"/>
    </source>
</evidence>
<dbReference type="EMBL" id="UZAH01028362">
    <property type="protein sequence ID" value="VDO99635.1"/>
    <property type="molecule type" value="Genomic_DNA"/>
</dbReference>
<evidence type="ECO:0000313" key="3">
    <source>
        <dbReference type="WBParaSite" id="HPBE_0001444201-mRNA-1"/>
    </source>
</evidence>
<proteinExistence type="predicted"/>
<keyword evidence="2" id="KW-1185">Reference proteome</keyword>
<organism evidence="2 3">
    <name type="scientific">Heligmosomoides polygyrus</name>
    <name type="common">Parasitic roundworm</name>
    <dbReference type="NCBI Taxonomy" id="6339"/>
    <lineage>
        <taxon>Eukaryota</taxon>
        <taxon>Metazoa</taxon>
        <taxon>Ecdysozoa</taxon>
        <taxon>Nematoda</taxon>
        <taxon>Chromadorea</taxon>
        <taxon>Rhabditida</taxon>
        <taxon>Rhabditina</taxon>
        <taxon>Rhabditomorpha</taxon>
        <taxon>Strongyloidea</taxon>
        <taxon>Heligmosomidae</taxon>
        <taxon>Heligmosomoides</taxon>
    </lineage>
</organism>
<accession>A0A183G054</accession>
<dbReference type="WBParaSite" id="HPBE_0001444201-mRNA-1">
    <property type="protein sequence ID" value="HPBE_0001444201-mRNA-1"/>
    <property type="gene ID" value="HPBE_0001444201"/>
</dbReference>
<evidence type="ECO:0000313" key="1">
    <source>
        <dbReference type="EMBL" id="VDO99635.1"/>
    </source>
</evidence>
<reference evidence="3" key="2">
    <citation type="submission" date="2019-09" db="UniProtKB">
        <authorList>
            <consortium name="WormBaseParasite"/>
        </authorList>
    </citation>
    <scope>IDENTIFICATION</scope>
</reference>
<gene>
    <name evidence="1" type="ORF">HPBE_LOCUS14443</name>
</gene>
<name>A0A183G054_HELPZ</name>
<dbReference type="AlphaFoldDB" id="A0A183G054"/>
<reference evidence="1 2" key="1">
    <citation type="submission" date="2018-11" db="EMBL/GenBank/DDBJ databases">
        <authorList>
            <consortium name="Pathogen Informatics"/>
        </authorList>
    </citation>
    <scope>NUCLEOTIDE SEQUENCE [LARGE SCALE GENOMIC DNA]</scope>
</reference>
<protein>
    <submittedName>
        <fullName evidence="3">Glutamine amidotransferase type-2 domain-containing protein</fullName>
    </submittedName>
</protein>
<sequence>MKNVVAVEERRCQFFSAYAPQTGFFEQTKDVFWSLLDEKTAEVPSEDMVAVARDLIGHVGAARDDFSCHGGFVYGLRNADGGRQKCA</sequence>
<accession>A0A3P8DW20</accession>
<dbReference type="Proteomes" id="UP000050761">
    <property type="component" value="Unassembled WGS sequence"/>
</dbReference>